<dbReference type="Proteomes" id="UP000053380">
    <property type="component" value="Unassembled WGS sequence"/>
</dbReference>
<name>A0A011A0M3_9BACL</name>
<sequence length="40" mass="4604">MSTFKESFAVRPQEVYRPLRALSQLHIDEASVRCLPARNS</sequence>
<proteinExistence type="predicted"/>
<organism evidence="1 2">
    <name type="scientific">Saccharibacillus sacchari DSM 19268</name>
    <dbReference type="NCBI Taxonomy" id="915437"/>
    <lineage>
        <taxon>Bacteria</taxon>
        <taxon>Bacillati</taxon>
        <taxon>Bacillota</taxon>
        <taxon>Bacilli</taxon>
        <taxon>Bacillales</taxon>
        <taxon>Paenibacillaceae</taxon>
        <taxon>Saccharibacillus</taxon>
    </lineage>
</organism>
<keyword evidence="2" id="KW-1185">Reference proteome</keyword>
<protein>
    <submittedName>
        <fullName evidence="1">Uncharacterized protein</fullName>
    </submittedName>
</protein>
<dbReference type="AlphaFoldDB" id="A0A011A0M3"/>
<reference evidence="1 2" key="1">
    <citation type="submission" date="2013-07" db="EMBL/GenBank/DDBJ databases">
        <authorList>
            <consortium name="DOE Joint Genome Institute"/>
            <person name="Anderson I."/>
            <person name="Huntemann M."/>
            <person name="Han J."/>
            <person name="Chen A."/>
            <person name="Kyrpides N."/>
            <person name="Mavromatis K."/>
            <person name="Markowitz V."/>
            <person name="Palaniappan K."/>
            <person name="Ivanova N."/>
            <person name="Schaumberg A."/>
            <person name="Pati A."/>
            <person name="Liolios K."/>
            <person name="Nordberg H.P."/>
            <person name="Cantor M.N."/>
            <person name="Hua S.X."/>
            <person name="Woyke T."/>
        </authorList>
    </citation>
    <scope>NUCLEOTIDE SEQUENCE [LARGE SCALE GENOMIC DNA]</scope>
    <source>
        <strain evidence="1 2">DSM 19268</strain>
    </source>
</reference>
<accession>A0A011A0M3</accession>
<evidence type="ECO:0000313" key="1">
    <source>
        <dbReference type="EMBL" id="EXG83047.1"/>
    </source>
</evidence>
<evidence type="ECO:0000313" key="2">
    <source>
        <dbReference type="Proteomes" id="UP000053380"/>
    </source>
</evidence>
<dbReference type="HOGENOM" id="CLU_3296083_0_0_9"/>
<comment type="caution">
    <text evidence="1">The sequence shown here is derived from an EMBL/GenBank/DDBJ whole genome shotgun (WGS) entry which is preliminary data.</text>
</comment>
<dbReference type="EMBL" id="JFBU01000001">
    <property type="protein sequence ID" value="EXG83047.1"/>
    <property type="molecule type" value="Genomic_DNA"/>
</dbReference>
<gene>
    <name evidence="1" type="ORF">SacsacDRAFT_0012</name>
</gene>
<dbReference type="RefSeq" id="WP_281175739.1">
    <property type="nucleotide sequence ID" value="NZ_KK073875.1"/>
</dbReference>